<keyword evidence="5" id="KW-1185">Reference proteome</keyword>
<dbReference type="InterPro" id="IPR007110">
    <property type="entry name" value="Ig-like_dom"/>
</dbReference>
<feature type="compositionally biased region" description="Polar residues" evidence="1">
    <location>
        <begin position="451"/>
        <end position="466"/>
    </location>
</feature>
<feature type="compositionally biased region" description="Basic and acidic residues" evidence="1">
    <location>
        <begin position="440"/>
        <end position="450"/>
    </location>
</feature>
<dbReference type="Ensembl" id="ENSFCTT00005025718.1">
    <property type="protein sequence ID" value="ENSFCTP00005016737.1"/>
    <property type="gene ID" value="ENSFCTG00005009230.1"/>
</dbReference>
<reference evidence="4" key="3">
    <citation type="submission" date="2025-09" db="UniProtKB">
        <authorList>
            <consortium name="Ensembl"/>
        </authorList>
    </citation>
    <scope>IDENTIFICATION</scope>
    <source>
        <strain evidence="4">breed Abyssinian</strain>
    </source>
</reference>
<keyword evidence="2" id="KW-0472">Membrane</keyword>
<gene>
    <name evidence="4" type="primary">KBTBD13</name>
</gene>
<evidence type="ECO:0000256" key="1">
    <source>
        <dbReference type="SAM" id="MobiDB-lite"/>
    </source>
</evidence>
<feature type="region of interest" description="Disordered" evidence="1">
    <location>
        <begin position="439"/>
        <end position="466"/>
    </location>
</feature>
<evidence type="ECO:0000256" key="2">
    <source>
        <dbReference type="SAM" id="Phobius"/>
    </source>
</evidence>
<dbReference type="InterPro" id="IPR036179">
    <property type="entry name" value="Ig-like_dom_sf"/>
</dbReference>
<evidence type="ECO:0000313" key="4">
    <source>
        <dbReference type="Ensembl" id="ENSFCTP00005016737.1"/>
    </source>
</evidence>
<sequence>MKSYFSFDFQISCKCLSLAKLNLESCWHGSGGCSPGVPAPEREGIIWKKTVVLLDQDMSWHMWSTTASCLLPATPEGALAERRGQELWAQGQSPSCFSSAHHARRAADCQWRAGARQGGHDKQEALNQRHVGKGELERAELTSQDQSPKRFPEMDYLAFFLAIVHIYRALCEEMFWDTTVKLAENMSLECVYSSLDTLTQMEWFKINTTDRESIAIFSPAYGVIIRTPYADRVYFLNSTMAPNDMTLTFHNVSEADVGYYSCLLHTFPYGHWEKVIRVVASDDFDIAVPSDSHTVSEPGKNITLSCELPTKWPVQQITWEKIQPHQIDLLTSCNLSQGKIYTSKYQRWVSSDCSPGMTSTFITMPQAVVSDSGLYRCGFSAGTGENETFVRRLTVTDGKMDNQYTLFVAGGTVLSLLFVILMTAVIVISYRRRRRQNRGLFKEHRNKDAQNKATNNYRNPISTNQSSDCAREDIYVNYPAFSHRPKTRI</sequence>
<dbReference type="PANTHER" id="PTHR47011:SF1">
    <property type="entry name" value="CD226 ANTIGEN"/>
    <property type="match status" value="1"/>
</dbReference>
<dbReference type="InterPro" id="IPR013106">
    <property type="entry name" value="Ig_V-set"/>
</dbReference>
<dbReference type="SMART" id="SM00409">
    <property type="entry name" value="IG"/>
    <property type="match status" value="2"/>
</dbReference>
<feature type="domain" description="Ig-like" evidence="3">
    <location>
        <begin position="289"/>
        <end position="396"/>
    </location>
</feature>
<dbReference type="InterPro" id="IPR003599">
    <property type="entry name" value="Ig_sub"/>
</dbReference>
<evidence type="ECO:0000313" key="5">
    <source>
        <dbReference type="Proteomes" id="UP000823872"/>
    </source>
</evidence>
<dbReference type="InterPro" id="IPR042842">
    <property type="entry name" value="CD226"/>
</dbReference>
<dbReference type="GeneTree" id="ENSGT00500000044993"/>
<feature type="transmembrane region" description="Helical" evidence="2">
    <location>
        <begin position="404"/>
        <end position="428"/>
    </location>
</feature>
<feature type="domain" description="Ig-like" evidence="3">
    <location>
        <begin position="152"/>
        <end position="262"/>
    </location>
</feature>
<name>A0ABI7X346_FELCA</name>
<dbReference type="Proteomes" id="UP000823872">
    <property type="component" value="Chromosome D3"/>
</dbReference>
<organism evidence="4 5">
    <name type="scientific">Felis catus</name>
    <name type="common">Cat</name>
    <name type="synonym">Felis silvestris catus</name>
    <dbReference type="NCBI Taxonomy" id="9685"/>
    <lineage>
        <taxon>Eukaryota</taxon>
        <taxon>Metazoa</taxon>
        <taxon>Chordata</taxon>
        <taxon>Craniata</taxon>
        <taxon>Vertebrata</taxon>
        <taxon>Euteleostomi</taxon>
        <taxon>Mammalia</taxon>
        <taxon>Eutheria</taxon>
        <taxon>Laurasiatheria</taxon>
        <taxon>Carnivora</taxon>
        <taxon>Feliformia</taxon>
        <taxon>Felidae</taxon>
        <taxon>Felinae</taxon>
        <taxon>Felis</taxon>
    </lineage>
</organism>
<accession>A0ABI7X346</accession>
<dbReference type="SUPFAM" id="SSF48726">
    <property type="entry name" value="Immunoglobulin"/>
    <property type="match status" value="2"/>
</dbReference>
<proteinExistence type="predicted"/>
<keyword evidence="2" id="KW-0812">Transmembrane</keyword>
<reference evidence="4 5" key="1">
    <citation type="submission" date="2021-02" db="EMBL/GenBank/DDBJ databases">
        <title>Safari Cat Assemblies.</title>
        <authorList>
            <person name="Bredemeyer K.R."/>
            <person name="Murphy W.J."/>
        </authorList>
    </citation>
    <scope>NUCLEOTIDE SEQUENCE [LARGE SCALE GENOMIC DNA]</scope>
</reference>
<dbReference type="InterPro" id="IPR013783">
    <property type="entry name" value="Ig-like_fold"/>
</dbReference>
<evidence type="ECO:0000259" key="3">
    <source>
        <dbReference type="PROSITE" id="PS50835"/>
    </source>
</evidence>
<keyword evidence="2" id="KW-1133">Transmembrane helix</keyword>
<reference evidence="4" key="2">
    <citation type="submission" date="2025-08" db="UniProtKB">
        <authorList>
            <consortium name="Ensembl"/>
        </authorList>
    </citation>
    <scope>IDENTIFICATION</scope>
    <source>
        <strain evidence="4">breed Abyssinian</strain>
    </source>
</reference>
<protein>
    <recommendedName>
        <fullName evidence="3">Ig-like domain-containing protein</fullName>
    </recommendedName>
</protein>
<dbReference type="PROSITE" id="PS50835">
    <property type="entry name" value="IG_LIKE"/>
    <property type="match status" value="2"/>
</dbReference>
<dbReference type="Gene3D" id="2.60.40.10">
    <property type="entry name" value="Immunoglobulins"/>
    <property type="match status" value="2"/>
</dbReference>
<dbReference type="PANTHER" id="PTHR47011">
    <property type="entry name" value="CD226 ANTIGEN"/>
    <property type="match status" value="1"/>
</dbReference>
<dbReference type="Pfam" id="PF07686">
    <property type="entry name" value="V-set"/>
    <property type="match status" value="2"/>
</dbReference>